<dbReference type="Gene3D" id="3.40.710.10">
    <property type="entry name" value="DD-peptidase/beta-lactamase superfamily"/>
    <property type="match status" value="1"/>
</dbReference>
<dbReference type="RefSeq" id="WP_337696111.1">
    <property type="nucleotide sequence ID" value="NZ_JBBEGN010000008.1"/>
</dbReference>
<name>A0ABU8MQH0_9PSEU</name>
<evidence type="ECO:0000259" key="2">
    <source>
        <dbReference type="Pfam" id="PF13354"/>
    </source>
</evidence>
<proteinExistence type="predicted"/>
<keyword evidence="3" id="KW-0378">Hydrolase</keyword>
<organism evidence="3 4">
    <name type="scientific">Actinomycetospora aurantiaca</name>
    <dbReference type="NCBI Taxonomy" id="3129233"/>
    <lineage>
        <taxon>Bacteria</taxon>
        <taxon>Bacillati</taxon>
        <taxon>Actinomycetota</taxon>
        <taxon>Actinomycetes</taxon>
        <taxon>Pseudonocardiales</taxon>
        <taxon>Pseudonocardiaceae</taxon>
        <taxon>Actinomycetospora</taxon>
    </lineage>
</organism>
<dbReference type="Pfam" id="PF13354">
    <property type="entry name" value="Beta-lactamase2"/>
    <property type="match status" value="1"/>
</dbReference>
<evidence type="ECO:0000256" key="1">
    <source>
        <dbReference type="SAM" id="MobiDB-lite"/>
    </source>
</evidence>
<dbReference type="PANTHER" id="PTHR35333">
    <property type="entry name" value="BETA-LACTAMASE"/>
    <property type="match status" value="1"/>
</dbReference>
<protein>
    <submittedName>
        <fullName evidence="3">Serine hydrolase</fullName>
    </submittedName>
</protein>
<dbReference type="InterPro" id="IPR045155">
    <property type="entry name" value="Beta-lactam_cat"/>
</dbReference>
<dbReference type="EMBL" id="JBBEGN010000008">
    <property type="protein sequence ID" value="MEJ2869530.1"/>
    <property type="molecule type" value="Genomic_DNA"/>
</dbReference>
<gene>
    <name evidence="3" type="ORF">WCD74_17270</name>
</gene>
<keyword evidence="4" id="KW-1185">Reference proteome</keyword>
<reference evidence="3 4" key="1">
    <citation type="submission" date="2024-03" db="EMBL/GenBank/DDBJ databases">
        <title>Actinomycetospora sp. OC33-EN08, a novel actinomycete isolated from wild orchid (Aerides multiflora).</title>
        <authorList>
            <person name="Suriyachadkun C."/>
        </authorList>
    </citation>
    <scope>NUCLEOTIDE SEQUENCE [LARGE SCALE GENOMIC DNA]</scope>
    <source>
        <strain evidence="3 4">OC33-EN08</strain>
    </source>
</reference>
<accession>A0ABU8MQH0</accession>
<dbReference type="Proteomes" id="UP001385809">
    <property type="component" value="Unassembled WGS sequence"/>
</dbReference>
<dbReference type="GO" id="GO:0016787">
    <property type="term" value="F:hydrolase activity"/>
    <property type="evidence" value="ECO:0007669"/>
    <property type="project" value="UniProtKB-KW"/>
</dbReference>
<dbReference type="PANTHER" id="PTHR35333:SF3">
    <property type="entry name" value="BETA-LACTAMASE-TYPE TRANSPEPTIDASE FOLD CONTAINING PROTEIN"/>
    <property type="match status" value="1"/>
</dbReference>
<dbReference type="InterPro" id="IPR000871">
    <property type="entry name" value="Beta-lactam_class-A"/>
</dbReference>
<dbReference type="InterPro" id="IPR012338">
    <property type="entry name" value="Beta-lactam/transpept-like"/>
</dbReference>
<dbReference type="SUPFAM" id="SSF56601">
    <property type="entry name" value="beta-lactamase/transpeptidase-like"/>
    <property type="match status" value="1"/>
</dbReference>
<comment type="caution">
    <text evidence="3">The sequence shown here is derived from an EMBL/GenBank/DDBJ whole genome shotgun (WGS) entry which is preliminary data.</text>
</comment>
<sequence length="361" mass="37397">MVVGLTLLACGGPAEAPRAQALPPNPPRPAGCTPPTSTDLTKPAGWLSRIANQPGTVGLVVDDGRGRVVSHEATRPFVLASAVKVVHLTAYAAAVADGRIRPDERVSRADWERWYVAGTDGGVHPLAVQRLGPGPDYSVDQLVSAMIQDSDNAAPDWLRARLGDDALRAAASTGWDDVDLPNYAGAAARLAMPSLAPAGATRLQLAQVDAQLGRRVADDPAFHADVEQRLAAAAAQDPARFVADAQAWSATNSQGTAAQLLGVHRAIASGTVPGADIAARHLTWQGPTPNGTIGFKSGNFVNVLTFGGFLRRDDGSVGYAVVLAGDLPLTPPVGEQVPGQQNLVLGALTSPEVLDRLVCVA</sequence>
<feature type="domain" description="Beta-lactamase class A catalytic" evidence="2">
    <location>
        <begin position="60"/>
        <end position="178"/>
    </location>
</feature>
<feature type="region of interest" description="Disordered" evidence="1">
    <location>
        <begin position="16"/>
        <end position="39"/>
    </location>
</feature>
<evidence type="ECO:0000313" key="3">
    <source>
        <dbReference type="EMBL" id="MEJ2869530.1"/>
    </source>
</evidence>
<evidence type="ECO:0000313" key="4">
    <source>
        <dbReference type="Proteomes" id="UP001385809"/>
    </source>
</evidence>